<dbReference type="EMBL" id="JAYWIO010000001">
    <property type="protein sequence ID" value="KAK7287097.1"/>
    <property type="molecule type" value="Genomic_DNA"/>
</dbReference>
<dbReference type="SMART" id="SM00499">
    <property type="entry name" value="AAI"/>
    <property type="match status" value="1"/>
</dbReference>
<evidence type="ECO:0000313" key="5">
    <source>
        <dbReference type="EMBL" id="KAK7287097.1"/>
    </source>
</evidence>
<comment type="similarity">
    <text evidence="1 3">Belongs to the plant LTP family.</text>
</comment>
<dbReference type="InterPro" id="IPR036312">
    <property type="entry name" value="Bifun_inhib/LTP/seed_sf"/>
</dbReference>
<keyword evidence="3" id="KW-0813">Transport</keyword>
<dbReference type="PANTHER" id="PTHR33076">
    <property type="entry name" value="NON-SPECIFIC LIPID-TRANSFER PROTEIN 2-RELATED"/>
    <property type="match status" value="1"/>
</dbReference>
<sequence>MCLVLISVNSSPKAQAVVTCGQVIGNLAPCVSYIRNGGRYVPQQCCNGIRTLSGLARSTADRQSVCNCIKNSVRGIPFTSFNLNLANGIAQRCGVSTNYKLNPSIDCSR</sequence>
<dbReference type="Proteomes" id="UP001372338">
    <property type="component" value="Unassembled WGS sequence"/>
</dbReference>
<protein>
    <recommendedName>
        <fullName evidence="3">Non-specific lipid-transfer protein</fullName>
    </recommendedName>
</protein>
<dbReference type="GO" id="GO:0008289">
    <property type="term" value="F:lipid binding"/>
    <property type="evidence" value="ECO:0007669"/>
    <property type="project" value="UniProtKB-KW"/>
</dbReference>
<dbReference type="Gene3D" id="1.10.110.10">
    <property type="entry name" value="Plant lipid-transfer and hydrophobic proteins"/>
    <property type="match status" value="1"/>
</dbReference>
<proteinExistence type="inferred from homology"/>
<dbReference type="SUPFAM" id="SSF47699">
    <property type="entry name" value="Bifunctional inhibitor/lipid-transfer protein/seed storage 2S albumin"/>
    <property type="match status" value="1"/>
</dbReference>
<evidence type="ECO:0000256" key="1">
    <source>
        <dbReference type="ARBA" id="ARBA00009748"/>
    </source>
</evidence>
<organism evidence="5 6">
    <name type="scientific">Crotalaria pallida</name>
    <name type="common">Smooth rattlebox</name>
    <name type="synonym">Crotalaria striata</name>
    <dbReference type="NCBI Taxonomy" id="3830"/>
    <lineage>
        <taxon>Eukaryota</taxon>
        <taxon>Viridiplantae</taxon>
        <taxon>Streptophyta</taxon>
        <taxon>Embryophyta</taxon>
        <taxon>Tracheophyta</taxon>
        <taxon>Spermatophyta</taxon>
        <taxon>Magnoliopsida</taxon>
        <taxon>eudicotyledons</taxon>
        <taxon>Gunneridae</taxon>
        <taxon>Pentapetalae</taxon>
        <taxon>rosids</taxon>
        <taxon>fabids</taxon>
        <taxon>Fabales</taxon>
        <taxon>Fabaceae</taxon>
        <taxon>Papilionoideae</taxon>
        <taxon>50 kb inversion clade</taxon>
        <taxon>genistoids sensu lato</taxon>
        <taxon>core genistoids</taxon>
        <taxon>Crotalarieae</taxon>
        <taxon>Crotalaria</taxon>
    </lineage>
</organism>
<accession>A0AAN9IVE2</accession>
<keyword evidence="2" id="KW-1015">Disulfide bond</keyword>
<evidence type="ECO:0000256" key="2">
    <source>
        <dbReference type="ARBA" id="ARBA00023157"/>
    </source>
</evidence>
<evidence type="ECO:0000256" key="3">
    <source>
        <dbReference type="RuleBase" id="RU000628"/>
    </source>
</evidence>
<gene>
    <name evidence="5" type="ORF">RIF29_00135</name>
</gene>
<dbReference type="InterPro" id="IPR016140">
    <property type="entry name" value="Bifunc_inhib/LTP/seed_store"/>
</dbReference>
<dbReference type="AlphaFoldDB" id="A0AAN9IVE2"/>
<dbReference type="GO" id="GO:0006869">
    <property type="term" value="P:lipid transport"/>
    <property type="evidence" value="ECO:0007669"/>
    <property type="project" value="InterPro"/>
</dbReference>
<feature type="domain" description="Bifunctional inhibitor/plant lipid transfer protein/seed storage helical" evidence="4">
    <location>
        <begin position="20"/>
        <end position="107"/>
    </location>
</feature>
<keyword evidence="6" id="KW-1185">Reference proteome</keyword>
<evidence type="ECO:0000259" key="4">
    <source>
        <dbReference type="SMART" id="SM00499"/>
    </source>
</evidence>
<dbReference type="CDD" id="cd01960">
    <property type="entry name" value="nsLTP1"/>
    <property type="match status" value="1"/>
</dbReference>
<comment type="caution">
    <text evidence="5">The sequence shown here is derived from an EMBL/GenBank/DDBJ whole genome shotgun (WGS) entry which is preliminary data.</text>
</comment>
<dbReference type="InterPro" id="IPR000528">
    <property type="entry name" value="Plant_nsLTP"/>
</dbReference>
<dbReference type="PRINTS" id="PR00382">
    <property type="entry name" value="LIPIDTRNSFER"/>
</dbReference>
<name>A0AAN9IVE2_CROPI</name>
<keyword evidence="3" id="KW-0446">Lipid-binding</keyword>
<dbReference type="Pfam" id="PF00234">
    <property type="entry name" value="Tryp_alpha_amyl"/>
    <property type="match status" value="1"/>
</dbReference>
<evidence type="ECO:0000313" key="6">
    <source>
        <dbReference type="Proteomes" id="UP001372338"/>
    </source>
</evidence>
<reference evidence="5 6" key="1">
    <citation type="submission" date="2024-01" db="EMBL/GenBank/DDBJ databases">
        <title>The genomes of 5 underutilized Papilionoideae crops provide insights into root nodulation and disease resistanc.</title>
        <authorList>
            <person name="Yuan L."/>
        </authorList>
    </citation>
    <scope>NUCLEOTIDE SEQUENCE [LARGE SCALE GENOMIC DNA]</scope>
    <source>
        <strain evidence="5">ZHUSHIDOU_FW_LH</strain>
        <tissue evidence="5">Leaf</tissue>
    </source>
</reference>
<comment type="function">
    <text evidence="3">Plant non-specific lipid-transfer proteins transfer phospholipids as well as galactolipids across membranes. May play a role in wax or cutin deposition in the cell walls of expanding epidermal cells and certain secretory tissues.</text>
</comment>